<proteinExistence type="inferred from homology"/>
<dbReference type="GO" id="GO:0005874">
    <property type="term" value="C:microtubule"/>
    <property type="evidence" value="ECO:0007669"/>
    <property type="project" value="TreeGrafter"/>
</dbReference>
<feature type="non-terminal residue" evidence="5">
    <location>
        <position position="72"/>
    </location>
</feature>
<comment type="caution">
    <text evidence="3">Lacks conserved residue(s) required for the propagation of feature annotation.</text>
</comment>
<protein>
    <recommendedName>
        <fullName evidence="4">Kinesin motor domain-containing protein</fullName>
    </recommendedName>
</protein>
<keyword evidence="2" id="KW-0206">Cytoskeleton</keyword>
<dbReference type="EMBL" id="CAJVCH010446902">
    <property type="protein sequence ID" value="CAG7819330.1"/>
    <property type="molecule type" value="Genomic_DNA"/>
</dbReference>
<dbReference type="GO" id="GO:0003777">
    <property type="term" value="F:microtubule motor activity"/>
    <property type="evidence" value="ECO:0007669"/>
    <property type="project" value="InterPro"/>
</dbReference>
<evidence type="ECO:0000313" key="5">
    <source>
        <dbReference type="EMBL" id="CAG7819330.1"/>
    </source>
</evidence>
<evidence type="ECO:0000256" key="1">
    <source>
        <dbReference type="ARBA" id="ARBA00004245"/>
    </source>
</evidence>
<evidence type="ECO:0000256" key="2">
    <source>
        <dbReference type="ARBA" id="ARBA00023212"/>
    </source>
</evidence>
<dbReference type="Pfam" id="PF00225">
    <property type="entry name" value="Kinesin"/>
    <property type="match status" value="1"/>
</dbReference>
<dbReference type="GO" id="GO:0007018">
    <property type="term" value="P:microtubule-based movement"/>
    <property type="evidence" value="ECO:0007669"/>
    <property type="project" value="InterPro"/>
</dbReference>
<name>A0A8J2KQD9_9HEXA</name>
<evidence type="ECO:0000313" key="6">
    <source>
        <dbReference type="Proteomes" id="UP000708208"/>
    </source>
</evidence>
<reference evidence="5" key="1">
    <citation type="submission" date="2021-06" db="EMBL/GenBank/DDBJ databases">
        <authorList>
            <person name="Hodson N. C."/>
            <person name="Mongue J. A."/>
            <person name="Jaron S. K."/>
        </authorList>
    </citation>
    <scope>NUCLEOTIDE SEQUENCE</scope>
</reference>
<dbReference type="OrthoDB" id="3176171at2759"/>
<comment type="caution">
    <text evidence="5">The sequence shown here is derived from an EMBL/GenBank/DDBJ whole genome shotgun (WGS) entry which is preliminary data.</text>
</comment>
<dbReference type="InterPro" id="IPR001752">
    <property type="entry name" value="Kinesin_motor_dom"/>
</dbReference>
<comment type="subcellular location">
    <subcellularLocation>
        <location evidence="1">Cytoplasm</location>
        <location evidence="1">Cytoskeleton</location>
    </subcellularLocation>
</comment>
<dbReference type="Proteomes" id="UP000708208">
    <property type="component" value="Unassembled WGS sequence"/>
</dbReference>
<dbReference type="GO" id="GO:0008017">
    <property type="term" value="F:microtubule binding"/>
    <property type="evidence" value="ECO:0007669"/>
    <property type="project" value="InterPro"/>
</dbReference>
<organism evidence="5 6">
    <name type="scientific">Allacma fusca</name>
    <dbReference type="NCBI Taxonomy" id="39272"/>
    <lineage>
        <taxon>Eukaryota</taxon>
        <taxon>Metazoa</taxon>
        <taxon>Ecdysozoa</taxon>
        <taxon>Arthropoda</taxon>
        <taxon>Hexapoda</taxon>
        <taxon>Collembola</taxon>
        <taxon>Symphypleona</taxon>
        <taxon>Sminthuridae</taxon>
        <taxon>Allacma</taxon>
    </lineage>
</organism>
<dbReference type="GO" id="GO:0000278">
    <property type="term" value="P:mitotic cell cycle"/>
    <property type="evidence" value="ECO:0007669"/>
    <property type="project" value="TreeGrafter"/>
</dbReference>
<keyword evidence="2" id="KW-0963">Cytoplasm</keyword>
<keyword evidence="6" id="KW-1185">Reference proteome</keyword>
<dbReference type="PANTHER" id="PTHR47968">
    <property type="entry name" value="CENTROMERE PROTEIN E"/>
    <property type="match status" value="1"/>
</dbReference>
<dbReference type="GO" id="GO:0005524">
    <property type="term" value="F:ATP binding"/>
    <property type="evidence" value="ECO:0007669"/>
    <property type="project" value="InterPro"/>
</dbReference>
<evidence type="ECO:0000259" key="4">
    <source>
        <dbReference type="PROSITE" id="PS50067"/>
    </source>
</evidence>
<evidence type="ECO:0000256" key="3">
    <source>
        <dbReference type="PROSITE-ProRule" id="PRU00283"/>
    </source>
</evidence>
<dbReference type="InterPro" id="IPR027640">
    <property type="entry name" value="Kinesin-like_fam"/>
</dbReference>
<dbReference type="AlphaFoldDB" id="A0A8J2KQD9"/>
<gene>
    <name evidence="5" type="ORF">AFUS01_LOCUS29788</name>
</gene>
<feature type="domain" description="Kinesin motor" evidence="4">
    <location>
        <begin position="1"/>
        <end position="72"/>
    </location>
</feature>
<dbReference type="PROSITE" id="PS50067">
    <property type="entry name" value="KINESIN_MOTOR_2"/>
    <property type="match status" value="1"/>
</dbReference>
<accession>A0A8J2KQD9</accession>
<dbReference type="PANTHER" id="PTHR47968:SF50">
    <property type="entry name" value="KINESIN-LIKE PROTEIN"/>
    <property type="match status" value="1"/>
</dbReference>
<comment type="similarity">
    <text evidence="3">Belongs to the TRAFAC class myosin-kinesin ATPase superfamily. Kinesin family.</text>
</comment>
<sequence>MQGIPDPPQHKGIIPRAFEHIFDAIESSENVKYLVHASYLEIYNEDVRDLLGVDCKKKLDLKEHPERGVYVS</sequence>